<dbReference type="AlphaFoldDB" id="A0A0K2U6X9"/>
<evidence type="ECO:0000313" key="1">
    <source>
        <dbReference type="EMBL" id="CDW33471.1"/>
    </source>
</evidence>
<organism evidence="1">
    <name type="scientific">Lepeophtheirus salmonis</name>
    <name type="common">Salmon louse</name>
    <name type="synonym">Caligus salmonis</name>
    <dbReference type="NCBI Taxonomy" id="72036"/>
    <lineage>
        <taxon>Eukaryota</taxon>
        <taxon>Metazoa</taxon>
        <taxon>Ecdysozoa</taxon>
        <taxon>Arthropoda</taxon>
        <taxon>Crustacea</taxon>
        <taxon>Multicrustacea</taxon>
        <taxon>Hexanauplia</taxon>
        <taxon>Copepoda</taxon>
        <taxon>Siphonostomatoida</taxon>
        <taxon>Caligidae</taxon>
        <taxon>Lepeophtheirus</taxon>
    </lineage>
</organism>
<accession>A0A0K2U6X9</accession>
<protein>
    <submittedName>
        <fullName evidence="1">Uncharacterized protein</fullName>
    </submittedName>
</protein>
<reference evidence="1" key="1">
    <citation type="submission" date="2014-05" db="EMBL/GenBank/DDBJ databases">
        <authorList>
            <person name="Chronopoulou M."/>
        </authorList>
    </citation>
    <scope>NUCLEOTIDE SEQUENCE</scope>
    <source>
        <tissue evidence="1">Whole organism</tissue>
    </source>
</reference>
<dbReference type="EMBL" id="HACA01016110">
    <property type="protein sequence ID" value="CDW33471.1"/>
    <property type="molecule type" value="Transcribed_RNA"/>
</dbReference>
<proteinExistence type="predicted"/>
<sequence length="47" mass="5307">MRNFCTLFGRECFKSKKDSITGMSDLWPVVSIAAHLMFKCGPLLILT</sequence>
<name>A0A0K2U6X9_LEPSM</name>